<dbReference type="Pfam" id="PF09860">
    <property type="entry name" value="DUF2087"/>
    <property type="match status" value="1"/>
</dbReference>
<name>A0A1G9HR33_9ACTN</name>
<evidence type="ECO:0000313" key="2">
    <source>
        <dbReference type="EMBL" id="SDL15389.1"/>
    </source>
</evidence>
<reference evidence="3" key="1">
    <citation type="submission" date="2016-10" db="EMBL/GenBank/DDBJ databases">
        <authorList>
            <person name="Varghese N."/>
            <person name="Submissions S."/>
        </authorList>
    </citation>
    <scope>NUCLEOTIDE SEQUENCE [LARGE SCALE GENOMIC DNA]</scope>
    <source>
        <strain evidence="3">CGMCC 4.3147</strain>
    </source>
</reference>
<dbReference type="Proteomes" id="UP000198662">
    <property type="component" value="Unassembled WGS sequence"/>
</dbReference>
<proteinExistence type="predicted"/>
<dbReference type="OrthoDB" id="529288at2"/>
<evidence type="ECO:0000313" key="3">
    <source>
        <dbReference type="Proteomes" id="UP000198662"/>
    </source>
</evidence>
<dbReference type="EMBL" id="FNGF01000004">
    <property type="protein sequence ID" value="SDL15389.1"/>
    <property type="molecule type" value="Genomic_DNA"/>
</dbReference>
<dbReference type="AlphaFoldDB" id="A0A1G9HR33"/>
<evidence type="ECO:0000259" key="1">
    <source>
        <dbReference type="Pfam" id="PF09860"/>
    </source>
</evidence>
<protein>
    <recommendedName>
        <fullName evidence="1">DUF2087 domain-containing protein</fullName>
    </recommendedName>
</protein>
<accession>A0A1G9HR33</accession>
<gene>
    <name evidence="2" type="ORF">SAMN05216298_2779</name>
</gene>
<feature type="domain" description="DUF2087" evidence="1">
    <location>
        <begin position="100"/>
        <end position="169"/>
    </location>
</feature>
<sequence length="175" mass="18988">MEPSHEIVKALADPARLRVFAAIVLAGDNGTGLAALRGDHPGADQAIPRLVRAGLVTSAESGLRADPRVFRDAAAAARSTVPDAPEGTDPGVAHLYTAGRLTVIPTRRATRVAVLRDLAERLFEFDRVYTQAEVTDALAEVHDDPLTLRRELVDELLLERTLGGREYRRREAPPL</sequence>
<dbReference type="InterPro" id="IPR018656">
    <property type="entry name" value="DUF2087"/>
</dbReference>
<organism evidence="2 3">
    <name type="scientific">Glycomyces sambucus</name>
    <dbReference type="NCBI Taxonomy" id="380244"/>
    <lineage>
        <taxon>Bacteria</taxon>
        <taxon>Bacillati</taxon>
        <taxon>Actinomycetota</taxon>
        <taxon>Actinomycetes</taxon>
        <taxon>Glycomycetales</taxon>
        <taxon>Glycomycetaceae</taxon>
        <taxon>Glycomyces</taxon>
    </lineage>
</organism>
<dbReference type="RefSeq" id="WP_091049748.1">
    <property type="nucleotide sequence ID" value="NZ_FNGF01000004.1"/>
</dbReference>
<dbReference type="STRING" id="380244.SAMN05216298_2779"/>
<keyword evidence="3" id="KW-1185">Reference proteome</keyword>